<comment type="caution">
    <text evidence="1">The sequence shown here is derived from an EMBL/GenBank/DDBJ whole genome shotgun (WGS) entry which is preliminary data.</text>
</comment>
<name>A0A365NZ80_9FLAO</name>
<dbReference type="EMBL" id="QLST01000018">
    <property type="protein sequence ID" value="RBA27501.1"/>
    <property type="molecule type" value="Genomic_DNA"/>
</dbReference>
<organism evidence="1 2">
    <name type="scientific">Flavobacterium tibetense</name>
    <dbReference type="NCBI Taxonomy" id="2233533"/>
    <lineage>
        <taxon>Bacteria</taxon>
        <taxon>Pseudomonadati</taxon>
        <taxon>Bacteroidota</taxon>
        <taxon>Flavobacteriia</taxon>
        <taxon>Flavobacteriales</taxon>
        <taxon>Flavobacteriaceae</taxon>
        <taxon>Flavobacterium</taxon>
    </lineage>
</organism>
<reference evidence="1 2" key="1">
    <citation type="submission" date="2018-06" db="EMBL/GenBank/DDBJ databases">
        <title>Flavobacterium tibetense sp. nov., isolated from a wetland YonghuCo on Tibetan Plateau.</title>
        <authorList>
            <person name="Xing P."/>
            <person name="Phurbu D."/>
            <person name="Lu H."/>
        </authorList>
    </citation>
    <scope>NUCLEOTIDE SEQUENCE [LARGE SCALE GENOMIC DNA]</scope>
    <source>
        <strain evidence="1 2">YH5</strain>
    </source>
</reference>
<accession>A0A365NZ80</accession>
<dbReference type="AlphaFoldDB" id="A0A365NZ80"/>
<protein>
    <submittedName>
        <fullName evidence="1">Uncharacterized protein</fullName>
    </submittedName>
</protein>
<dbReference type="Proteomes" id="UP000253319">
    <property type="component" value="Unassembled WGS sequence"/>
</dbReference>
<sequence length="168" mass="20020">MKYFIILFFFLSCSNKNYQQNVVNSNEVIFHLNEVVIVDKKIISEIKTSILQYVRDCKIKPDYGFLIKEDKMILSLTKYQISDDFKINEIQNRLNLTKGILFIDEIPILIYYKGNDDKSFYLKKNKLKFDIKSSNQGCVLDKYYQFKNEELILYDEFFLGNIKVEKAK</sequence>
<gene>
    <name evidence="1" type="ORF">DPN68_11955</name>
</gene>
<proteinExistence type="predicted"/>
<dbReference type="RefSeq" id="WP_113989878.1">
    <property type="nucleotide sequence ID" value="NZ_QLST01000018.1"/>
</dbReference>
<evidence type="ECO:0000313" key="1">
    <source>
        <dbReference type="EMBL" id="RBA27501.1"/>
    </source>
</evidence>
<keyword evidence="2" id="KW-1185">Reference proteome</keyword>
<evidence type="ECO:0000313" key="2">
    <source>
        <dbReference type="Proteomes" id="UP000253319"/>
    </source>
</evidence>